<feature type="chain" id="PRO_5025647621" description="1-alkyl-2-acetylglycerophosphocholine esterase" evidence="5">
    <location>
        <begin position="38"/>
        <end position="399"/>
    </location>
</feature>
<dbReference type="OrthoDB" id="2363873at2759"/>
<evidence type="ECO:0000256" key="3">
    <source>
        <dbReference type="ARBA" id="ARBA00022963"/>
    </source>
</evidence>
<sequence length="399" mass="42428">MPLPGSPRHRSCGTTTLADMQSMLSILLVLLANTTAGYLVPNPPGKYNVTLTTGPLIDYTRNDPLAATPTPRALMLSVFQPATCASTVSVSYMPNKTAEYQGPFLQKQFNISANLTPLFLEARLPVCLDDPSGCSPVDDSPILLFSPGYGIPRLYYSVLASAIASEGFIVITIDHPKDANIITYPDGHAVYNNGPSSPTSDEFTRYVYPRAADASFIIDQLSNASAIAELLPQRGPRQFPTDRVAMLGHSLGGSAAVIAAGQDPRLRGAIDWDGTLFGSLPPSGLSQPVLYMSEANATDPSWLAAWPQLKGPKLWVTVANTTHESFTDALTLLQAAGQNTAALAGLLGTIAPAEMVRILAAYTTAWMNGAFTGKVVGPLLQGQEPGRFPEVSTVMKSNF</sequence>
<dbReference type="SUPFAM" id="SSF53474">
    <property type="entry name" value="alpha/beta-Hydrolases"/>
    <property type="match status" value="1"/>
</dbReference>
<reference evidence="6" key="1">
    <citation type="journal article" date="2020" name="Stud. Mycol.">
        <title>101 Dothideomycetes genomes: a test case for predicting lifestyles and emergence of pathogens.</title>
        <authorList>
            <person name="Haridas S."/>
            <person name="Albert R."/>
            <person name="Binder M."/>
            <person name="Bloem J."/>
            <person name="Labutti K."/>
            <person name="Salamov A."/>
            <person name="Andreopoulos B."/>
            <person name="Baker S."/>
            <person name="Barry K."/>
            <person name="Bills G."/>
            <person name="Bluhm B."/>
            <person name="Cannon C."/>
            <person name="Castanera R."/>
            <person name="Culley D."/>
            <person name="Daum C."/>
            <person name="Ezra D."/>
            <person name="Gonzalez J."/>
            <person name="Henrissat B."/>
            <person name="Kuo A."/>
            <person name="Liang C."/>
            <person name="Lipzen A."/>
            <person name="Lutzoni F."/>
            <person name="Magnuson J."/>
            <person name="Mondo S."/>
            <person name="Nolan M."/>
            <person name="Ohm R."/>
            <person name="Pangilinan J."/>
            <person name="Park H.-J."/>
            <person name="Ramirez L."/>
            <person name="Alfaro M."/>
            <person name="Sun H."/>
            <person name="Tritt A."/>
            <person name="Yoshinaga Y."/>
            <person name="Zwiers L.-H."/>
            <person name="Turgeon B."/>
            <person name="Goodwin S."/>
            <person name="Spatafora J."/>
            <person name="Crous P."/>
            <person name="Grigoriev I."/>
        </authorList>
    </citation>
    <scope>NUCLEOTIDE SEQUENCE</scope>
    <source>
        <strain evidence="6">CBS 627.86</strain>
    </source>
</reference>
<evidence type="ECO:0000256" key="1">
    <source>
        <dbReference type="ARBA" id="ARBA00013201"/>
    </source>
</evidence>
<protein>
    <recommendedName>
        <fullName evidence="1">1-alkyl-2-acetylglycerophosphocholine esterase</fullName>
        <ecNumber evidence="1">3.1.1.47</ecNumber>
    </recommendedName>
</protein>
<keyword evidence="5" id="KW-0732">Signal</keyword>
<evidence type="ECO:0000256" key="4">
    <source>
        <dbReference type="ARBA" id="ARBA00023098"/>
    </source>
</evidence>
<evidence type="ECO:0000256" key="5">
    <source>
        <dbReference type="SAM" id="SignalP"/>
    </source>
</evidence>
<accession>A0A6A5ZFV5</accession>
<dbReference type="EMBL" id="ML977317">
    <property type="protein sequence ID" value="KAF2118115.1"/>
    <property type="molecule type" value="Genomic_DNA"/>
</dbReference>
<feature type="signal peptide" evidence="5">
    <location>
        <begin position="1"/>
        <end position="37"/>
    </location>
</feature>
<dbReference type="Gene3D" id="3.40.50.1820">
    <property type="entry name" value="alpha/beta hydrolase"/>
    <property type="match status" value="1"/>
</dbReference>
<dbReference type="PANTHER" id="PTHR10272:SF14">
    <property type="entry name" value="PAF ACETYLHYDROLASE FAMILY PROTEIN"/>
    <property type="match status" value="1"/>
</dbReference>
<name>A0A6A5ZFV5_9PLEO</name>
<keyword evidence="4" id="KW-0443">Lipid metabolism</keyword>
<keyword evidence="7" id="KW-1185">Reference proteome</keyword>
<dbReference type="PANTHER" id="PTHR10272">
    <property type="entry name" value="PLATELET-ACTIVATING FACTOR ACETYLHYDROLASE"/>
    <property type="match status" value="1"/>
</dbReference>
<dbReference type="Proteomes" id="UP000799770">
    <property type="component" value="Unassembled WGS sequence"/>
</dbReference>
<keyword evidence="2 6" id="KW-0378">Hydrolase</keyword>
<gene>
    <name evidence="6" type="ORF">BDV96DRAFT_569266</name>
</gene>
<dbReference type="EC" id="3.1.1.47" evidence="1"/>
<dbReference type="GO" id="GO:0016042">
    <property type="term" value="P:lipid catabolic process"/>
    <property type="evidence" value="ECO:0007669"/>
    <property type="project" value="UniProtKB-KW"/>
</dbReference>
<proteinExistence type="predicted"/>
<evidence type="ECO:0000313" key="7">
    <source>
        <dbReference type="Proteomes" id="UP000799770"/>
    </source>
</evidence>
<dbReference type="AlphaFoldDB" id="A0A6A5ZFV5"/>
<organism evidence="6 7">
    <name type="scientific">Lophiotrema nucula</name>
    <dbReference type="NCBI Taxonomy" id="690887"/>
    <lineage>
        <taxon>Eukaryota</taxon>
        <taxon>Fungi</taxon>
        <taxon>Dikarya</taxon>
        <taxon>Ascomycota</taxon>
        <taxon>Pezizomycotina</taxon>
        <taxon>Dothideomycetes</taxon>
        <taxon>Pleosporomycetidae</taxon>
        <taxon>Pleosporales</taxon>
        <taxon>Lophiotremataceae</taxon>
        <taxon>Lophiotrema</taxon>
    </lineage>
</organism>
<evidence type="ECO:0000256" key="2">
    <source>
        <dbReference type="ARBA" id="ARBA00022801"/>
    </source>
</evidence>
<dbReference type="GO" id="GO:0003847">
    <property type="term" value="F:1-alkyl-2-acetylglycerophosphocholine esterase activity"/>
    <property type="evidence" value="ECO:0007669"/>
    <property type="project" value="UniProtKB-EC"/>
</dbReference>
<dbReference type="InterPro" id="IPR029058">
    <property type="entry name" value="AB_hydrolase_fold"/>
</dbReference>
<evidence type="ECO:0000313" key="6">
    <source>
        <dbReference type="EMBL" id="KAF2118115.1"/>
    </source>
</evidence>
<keyword evidence="3" id="KW-0442">Lipid degradation</keyword>
<dbReference type="Pfam" id="PF03403">
    <property type="entry name" value="PAF-AH_p_II"/>
    <property type="match status" value="1"/>
</dbReference>